<feature type="transmembrane region" description="Helical" evidence="6">
    <location>
        <begin position="188"/>
        <end position="209"/>
    </location>
</feature>
<dbReference type="PIRSF" id="PIRSF006060">
    <property type="entry name" value="AA_transporter"/>
    <property type="match status" value="1"/>
</dbReference>
<feature type="transmembrane region" description="Helical" evidence="6">
    <location>
        <begin position="116"/>
        <end position="138"/>
    </location>
</feature>
<keyword evidence="4 6" id="KW-1133">Transmembrane helix</keyword>
<dbReference type="PANTHER" id="PTHR42770:SF7">
    <property type="entry name" value="MEMBRANE PROTEIN"/>
    <property type="match status" value="1"/>
</dbReference>
<reference evidence="7 8" key="1">
    <citation type="submission" date="2020-04" db="EMBL/GenBank/DDBJ databases">
        <title>Paeniglutamicibacter sp. ANT13_2, a novel actinomycete isolated from sediment in Antarctica.</title>
        <authorList>
            <person name="Sakdapetsiri C."/>
            <person name="Pinyakong O."/>
        </authorList>
    </citation>
    <scope>NUCLEOTIDE SEQUENCE [LARGE SCALE GENOMIC DNA]</scope>
    <source>
        <strain evidence="7 8">ANT13_2</strain>
    </source>
</reference>
<evidence type="ECO:0000313" key="7">
    <source>
        <dbReference type="EMBL" id="NKG20614.1"/>
    </source>
</evidence>
<feature type="transmembrane region" description="Helical" evidence="6">
    <location>
        <begin position="369"/>
        <end position="387"/>
    </location>
</feature>
<feature type="transmembrane region" description="Helical" evidence="6">
    <location>
        <begin position="229"/>
        <end position="247"/>
    </location>
</feature>
<evidence type="ECO:0000313" key="8">
    <source>
        <dbReference type="Proteomes" id="UP000746595"/>
    </source>
</evidence>
<organism evidence="7 8">
    <name type="scientific">Paeniglutamicibacter terrestris</name>
    <dbReference type="NCBI Taxonomy" id="2723403"/>
    <lineage>
        <taxon>Bacteria</taxon>
        <taxon>Bacillati</taxon>
        <taxon>Actinomycetota</taxon>
        <taxon>Actinomycetes</taxon>
        <taxon>Micrococcales</taxon>
        <taxon>Micrococcaceae</taxon>
        <taxon>Paeniglutamicibacter</taxon>
    </lineage>
</organism>
<proteinExistence type="predicted"/>
<feature type="transmembrane region" description="Helical" evidence="6">
    <location>
        <begin position="399"/>
        <end position="421"/>
    </location>
</feature>
<sequence length="517" mass="54186">MNLPSLKQRPRIAQIPSATSGSVRGKGLASGQLGLFAAVMIGISTIAPVYVLTSSLGPTVQAIGTQLPAIFIIGFIPMFLVALAYRELNADTPDSGTTFTWVSQAFGPALGWLGGWGLLAANIIVLSNLAGVAVDFFYLFLAQATGNPALAELADNNVINILTCLIFVGAAVFIACRGLSTTRLVQYILVGFQLLVLAWFAFGAFSKAANQPGHLAFDAAWFNPMHIDSFSAFAIGLSLSIFAFWGWDVCLTMTEETKNGEKTSGMAAALTAIGVLAIYLVGSIATVMFAGVGDTGLGLGNPENSANVFTSIATPVMGPFAILLSLAVLSSCAASLQSTMISPARSLLAIAHHGALPQKFTKINRFKSPAFATLIAGGVSAGFYALMRVVSNNVLNDTILALGMMICFYYGMTALACVWYFRRTALDSLRNFLLRLLAPLLGGIALVAVFIQTAIDSWDPAYGSGSEIFGVGLVFVIGVGIIALGALLLVGAAARRPAFFSGRSLPLRAPASTKQRP</sequence>
<feature type="transmembrane region" description="Helical" evidence="6">
    <location>
        <begin position="268"/>
        <end position="292"/>
    </location>
</feature>
<feature type="transmembrane region" description="Helical" evidence="6">
    <location>
        <begin position="433"/>
        <end position="455"/>
    </location>
</feature>
<comment type="caution">
    <text evidence="7">The sequence shown here is derived from an EMBL/GenBank/DDBJ whole genome shotgun (WGS) entry which is preliminary data.</text>
</comment>
<dbReference type="EMBL" id="JAAWVT010000003">
    <property type="protein sequence ID" value="NKG20614.1"/>
    <property type="molecule type" value="Genomic_DNA"/>
</dbReference>
<evidence type="ECO:0000256" key="3">
    <source>
        <dbReference type="ARBA" id="ARBA00022692"/>
    </source>
</evidence>
<keyword evidence="5 6" id="KW-0472">Membrane</keyword>
<feature type="transmembrane region" description="Helical" evidence="6">
    <location>
        <begin position="467"/>
        <end position="494"/>
    </location>
</feature>
<dbReference type="Proteomes" id="UP000746595">
    <property type="component" value="Unassembled WGS sequence"/>
</dbReference>
<keyword evidence="2" id="KW-1003">Cell membrane</keyword>
<protein>
    <submittedName>
        <fullName evidence="7">APC family permease</fullName>
    </submittedName>
</protein>
<evidence type="ECO:0000256" key="5">
    <source>
        <dbReference type="ARBA" id="ARBA00023136"/>
    </source>
</evidence>
<dbReference type="PANTHER" id="PTHR42770">
    <property type="entry name" value="AMINO ACID TRANSPORTER-RELATED"/>
    <property type="match status" value="1"/>
</dbReference>
<dbReference type="InterPro" id="IPR050367">
    <property type="entry name" value="APC_superfamily"/>
</dbReference>
<evidence type="ECO:0000256" key="1">
    <source>
        <dbReference type="ARBA" id="ARBA00004651"/>
    </source>
</evidence>
<feature type="transmembrane region" description="Helical" evidence="6">
    <location>
        <begin position="65"/>
        <end position="85"/>
    </location>
</feature>
<evidence type="ECO:0000256" key="4">
    <source>
        <dbReference type="ARBA" id="ARBA00022989"/>
    </source>
</evidence>
<dbReference type="InterPro" id="IPR002293">
    <property type="entry name" value="AA/rel_permease1"/>
</dbReference>
<dbReference type="RefSeq" id="WP_168151503.1">
    <property type="nucleotide sequence ID" value="NZ_JAAWVT010000003.1"/>
</dbReference>
<feature type="transmembrane region" description="Helical" evidence="6">
    <location>
        <begin position="33"/>
        <end position="53"/>
    </location>
</feature>
<feature type="transmembrane region" description="Helical" evidence="6">
    <location>
        <begin position="158"/>
        <end position="176"/>
    </location>
</feature>
<dbReference type="Pfam" id="PF13520">
    <property type="entry name" value="AA_permease_2"/>
    <property type="match status" value="1"/>
</dbReference>
<keyword evidence="8" id="KW-1185">Reference proteome</keyword>
<name>A0ABX1G3K5_9MICC</name>
<keyword evidence="3 6" id="KW-0812">Transmembrane</keyword>
<feature type="transmembrane region" description="Helical" evidence="6">
    <location>
        <begin position="312"/>
        <end position="336"/>
    </location>
</feature>
<gene>
    <name evidence="7" type="ORF">HED64_07830</name>
</gene>
<accession>A0ABX1G3K5</accession>
<dbReference type="Gene3D" id="1.20.1740.10">
    <property type="entry name" value="Amino acid/polyamine transporter I"/>
    <property type="match status" value="1"/>
</dbReference>
<comment type="subcellular location">
    <subcellularLocation>
        <location evidence="1">Cell membrane</location>
        <topology evidence="1">Multi-pass membrane protein</topology>
    </subcellularLocation>
</comment>
<evidence type="ECO:0000256" key="6">
    <source>
        <dbReference type="SAM" id="Phobius"/>
    </source>
</evidence>
<evidence type="ECO:0000256" key="2">
    <source>
        <dbReference type="ARBA" id="ARBA00022475"/>
    </source>
</evidence>